<evidence type="ECO:0000259" key="12">
    <source>
        <dbReference type="Pfam" id="PF07715"/>
    </source>
</evidence>
<feature type="chain" id="PRO_5045475830" evidence="10">
    <location>
        <begin position="35"/>
        <end position="1050"/>
    </location>
</feature>
<evidence type="ECO:0000256" key="3">
    <source>
        <dbReference type="ARBA" id="ARBA00022452"/>
    </source>
</evidence>
<name>A0ABP8M1Y8_9BACT</name>
<dbReference type="PROSITE" id="PS52016">
    <property type="entry name" value="TONB_DEPENDENT_REC_3"/>
    <property type="match status" value="1"/>
</dbReference>
<dbReference type="InterPro" id="IPR023997">
    <property type="entry name" value="TonB-dep_OMP_SusC/RagA_CS"/>
</dbReference>
<dbReference type="Pfam" id="PF00593">
    <property type="entry name" value="TonB_dep_Rec_b-barrel"/>
    <property type="match status" value="1"/>
</dbReference>
<keyword evidence="3 8" id="KW-1134">Transmembrane beta strand</keyword>
<keyword evidence="4 8" id="KW-0812">Transmembrane</keyword>
<sequence length="1050" mass="115006">MKKNTLSGKRIALLVKAGCLSLSLSFLFMPDAYARPELPAAGTKASTGNQNADRSIKGVVVDEKGGGLPGVNVLVKGTQRGVITDVNGNFDLNVEEGAILVFSFVGYVTQEVTINNQTSLQIAMAPNEEALSEVVVIGYGTRKKTSVTSSVTKLENKNLEQVPSGRIENVLAGRLAGVNISNSRSRPGEAPSIRVRGWGSISAGNNPLIVIDGFPGGDLSTLNMNDVESVEVLKDASSTAIYGSRGASGVILVTTKRGTSGKTTLNVNSYFGISKAMLFDDWLTGKEWYDYLVRYQNREFVWAGGDPTLPMNDDNGKTPRPLSYQVNSKTYTLPQTVWQDEVMQTAPIQSYNISASGGSEKSKYYVSALYLDEGGTLKTSWYKKFGVRANVDMKINKFINLSLELSPTYSKRRLAGSNMLNLSKYPPFVGTERLNGRYPRTADYIPSGHSGQASPYTFLYGTESFNNYFSNIGRAALDINIANGLTFKTSIGNTIGFSQNNNWSGGIGDNGVNSNGSLGDTRTINSVNENILNYTKTFNNDHDFGALLGSSYQRTLLRSLSMAAVANSFNNDKVKTLNNALINASATTASNTEWGLISYFARVNYGYKGKYLVEASFRRDGSSRFGPDNKWGNFPSVSAAWRVSEESFLKDIPAISELKLKASYGITGNFNIGDFQYLGTVANSLYSPGNITVNGIAQTSMANNQLSWEKTKGINLGFELSLIQNRINLAVDFYRNRTNDMLYNVNTPAITGFTSTISNMGEIENKGIDIELNTRNIARGDFRWNTAFNFSHNKNQVLDLGGVDERVNEYWSMGFLLRKGVPMFSYYGYKLIGVFQNQNEIDSKPHLAGTKPGNPIVLDANNDGKIDPADRVVLGSFMPKSLLGMTNDFSYKNFDVSIFMQASLGSKMFNVESQSYEGNTLGAMRRSRVENQWWSEAEPGDGKTPALALSQLFQYNTNTDYYLENASFLSVRTVNIGYTMPKVAQKLKMSNFKIYASLNNLLLIKSKLNASYNPEGTTLGEVSGINSTPGVNMGSEPINRTYVLGINFGF</sequence>
<feature type="signal peptide" evidence="10">
    <location>
        <begin position="1"/>
        <end position="34"/>
    </location>
</feature>
<accession>A0ABP8M1Y8</accession>
<dbReference type="SUPFAM" id="SSF49464">
    <property type="entry name" value="Carboxypeptidase regulatory domain-like"/>
    <property type="match status" value="1"/>
</dbReference>
<keyword evidence="2 8" id="KW-0813">Transport</keyword>
<evidence type="ECO:0000313" key="14">
    <source>
        <dbReference type="Proteomes" id="UP001501508"/>
    </source>
</evidence>
<keyword evidence="10" id="KW-0732">Signal</keyword>
<dbReference type="InterPro" id="IPR023996">
    <property type="entry name" value="TonB-dep_OMP_SusC/RagA"/>
</dbReference>
<dbReference type="Gene3D" id="2.170.130.10">
    <property type="entry name" value="TonB-dependent receptor, plug domain"/>
    <property type="match status" value="1"/>
</dbReference>
<dbReference type="InterPro" id="IPR036942">
    <property type="entry name" value="Beta-barrel_TonB_sf"/>
</dbReference>
<proteinExistence type="inferred from homology"/>
<evidence type="ECO:0000256" key="7">
    <source>
        <dbReference type="ARBA" id="ARBA00023237"/>
    </source>
</evidence>
<evidence type="ECO:0000256" key="10">
    <source>
        <dbReference type="SAM" id="SignalP"/>
    </source>
</evidence>
<dbReference type="NCBIfam" id="TIGR04056">
    <property type="entry name" value="OMP_RagA_SusC"/>
    <property type="match status" value="1"/>
</dbReference>
<evidence type="ECO:0000256" key="2">
    <source>
        <dbReference type="ARBA" id="ARBA00022448"/>
    </source>
</evidence>
<keyword evidence="6 8" id="KW-0472">Membrane</keyword>
<dbReference type="Proteomes" id="UP001501508">
    <property type="component" value="Unassembled WGS sequence"/>
</dbReference>
<evidence type="ECO:0000256" key="9">
    <source>
        <dbReference type="RuleBase" id="RU003357"/>
    </source>
</evidence>
<comment type="similarity">
    <text evidence="8 9">Belongs to the TonB-dependent receptor family.</text>
</comment>
<protein>
    <submittedName>
        <fullName evidence="13">TonB-dependent receptor</fullName>
    </submittedName>
</protein>
<evidence type="ECO:0000313" key="13">
    <source>
        <dbReference type="EMBL" id="GAA4440668.1"/>
    </source>
</evidence>
<organism evidence="13 14">
    <name type="scientific">Ravibacter arvi</name>
    <dbReference type="NCBI Taxonomy" id="2051041"/>
    <lineage>
        <taxon>Bacteria</taxon>
        <taxon>Pseudomonadati</taxon>
        <taxon>Bacteroidota</taxon>
        <taxon>Cytophagia</taxon>
        <taxon>Cytophagales</taxon>
        <taxon>Spirosomataceae</taxon>
        <taxon>Ravibacter</taxon>
    </lineage>
</organism>
<keyword evidence="13" id="KW-0675">Receptor</keyword>
<dbReference type="Pfam" id="PF13715">
    <property type="entry name" value="CarbopepD_reg_2"/>
    <property type="match status" value="1"/>
</dbReference>
<dbReference type="InterPro" id="IPR037066">
    <property type="entry name" value="Plug_dom_sf"/>
</dbReference>
<comment type="caution">
    <text evidence="13">The sequence shown here is derived from an EMBL/GenBank/DDBJ whole genome shotgun (WGS) entry which is preliminary data.</text>
</comment>
<dbReference type="InterPro" id="IPR008969">
    <property type="entry name" value="CarboxyPept-like_regulatory"/>
</dbReference>
<feature type="domain" description="TonB-dependent receptor plug" evidence="12">
    <location>
        <begin position="144"/>
        <end position="250"/>
    </location>
</feature>
<dbReference type="InterPro" id="IPR000531">
    <property type="entry name" value="Beta-barrel_TonB"/>
</dbReference>
<evidence type="ECO:0000256" key="1">
    <source>
        <dbReference type="ARBA" id="ARBA00004571"/>
    </source>
</evidence>
<evidence type="ECO:0000256" key="4">
    <source>
        <dbReference type="ARBA" id="ARBA00022692"/>
    </source>
</evidence>
<keyword evidence="7 8" id="KW-0998">Cell outer membrane</keyword>
<evidence type="ECO:0000256" key="5">
    <source>
        <dbReference type="ARBA" id="ARBA00023077"/>
    </source>
</evidence>
<dbReference type="RefSeq" id="WP_345029558.1">
    <property type="nucleotide sequence ID" value="NZ_BAABEY010000024.1"/>
</dbReference>
<dbReference type="Gene3D" id="2.60.40.1120">
    <property type="entry name" value="Carboxypeptidase-like, regulatory domain"/>
    <property type="match status" value="1"/>
</dbReference>
<gene>
    <name evidence="13" type="ORF">GCM10023091_24630</name>
</gene>
<dbReference type="InterPro" id="IPR039426">
    <property type="entry name" value="TonB-dep_rcpt-like"/>
</dbReference>
<dbReference type="SUPFAM" id="SSF56935">
    <property type="entry name" value="Porins"/>
    <property type="match status" value="1"/>
</dbReference>
<dbReference type="Gene3D" id="2.40.170.20">
    <property type="entry name" value="TonB-dependent receptor, beta-barrel domain"/>
    <property type="match status" value="1"/>
</dbReference>
<dbReference type="EMBL" id="BAABEY010000024">
    <property type="protein sequence ID" value="GAA4440668.1"/>
    <property type="molecule type" value="Genomic_DNA"/>
</dbReference>
<keyword evidence="5 9" id="KW-0798">TonB box</keyword>
<evidence type="ECO:0000256" key="6">
    <source>
        <dbReference type="ARBA" id="ARBA00023136"/>
    </source>
</evidence>
<evidence type="ECO:0000256" key="8">
    <source>
        <dbReference type="PROSITE-ProRule" id="PRU01360"/>
    </source>
</evidence>
<dbReference type="NCBIfam" id="TIGR04057">
    <property type="entry name" value="SusC_RagA_signa"/>
    <property type="match status" value="1"/>
</dbReference>
<evidence type="ECO:0000259" key="11">
    <source>
        <dbReference type="Pfam" id="PF00593"/>
    </source>
</evidence>
<reference evidence="14" key="1">
    <citation type="journal article" date="2019" name="Int. J. Syst. Evol. Microbiol.">
        <title>The Global Catalogue of Microorganisms (GCM) 10K type strain sequencing project: providing services to taxonomists for standard genome sequencing and annotation.</title>
        <authorList>
            <consortium name="The Broad Institute Genomics Platform"/>
            <consortium name="The Broad Institute Genome Sequencing Center for Infectious Disease"/>
            <person name="Wu L."/>
            <person name="Ma J."/>
        </authorList>
    </citation>
    <scope>NUCLEOTIDE SEQUENCE [LARGE SCALE GENOMIC DNA]</scope>
    <source>
        <strain evidence="14">JCM 31920</strain>
    </source>
</reference>
<feature type="domain" description="TonB-dependent receptor-like beta-barrel" evidence="11">
    <location>
        <begin position="425"/>
        <end position="794"/>
    </location>
</feature>
<dbReference type="Pfam" id="PF07715">
    <property type="entry name" value="Plug"/>
    <property type="match status" value="1"/>
</dbReference>
<dbReference type="InterPro" id="IPR012910">
    <property type="entry name" value="Plug_dom"/>
</dbReference>
<keyword evidence="14" id="KW-1185">Reference proteome</keyword>
<comment type="subcellular location">
    <subcellularLocation>
        <location evidence="1 8">Cell outer membrane</location>
        <topology evidence="1 8">Multi-pass membrane protein</topology>
    </subcellularLocation>
</comment>